<evidence type="ECO:0000256" key="4">
    <source>
        <dbReference type="SAM" id="SignalP"/>
    </source>
</evidence>
<evidence type="ECO:0000259" key="5">
    <source>
        <dbReference type="PROSITE" id="PS50927"/>
    </source>
</evidence>
<feature type="signal peptide" evidence="4">
    <location>
        <begin position="1"/>
        <end position="20"/>
    </location>
</feature>
<dbReference type="InterPro" id="IPR036426">
    <property type="entry name" value="Bulb-type_lectin_dom_sf"/>
</dbReference>
<protein>
    <recommendedName>
        <fullName evidence="5">Bulb-type lectin domain-containing protein</fullName>
    </recommendedName>
</protein>
<keyword evidence="7" id="KW-1185">Reference proteome</keyword>
<keyword evidence="3" id="KW-0325">Glycoprotein</keyword>
<feature type="domain" description="Bulb-type lectin" evidence="5">
    <location>
        <begin position="22"/>
        <end position="132"/>
    </location>
</feature>
<dbReference type="InterPro" id="IPR001480">
    <property type="entry name" value="Bulb-type_lectin_dom"/>
</dbReference>
<feature type="chain" id="PRO_5040873138" description="Bulb-type lectin domain-containing protein" evidence="4">
    <location>
        <begin position="21"/>
        <end position="132"/>
    </location>
</feature>
<evidence type="ECO:0000313" key="7">
    <source>
        <dbReference type="Proteomes" id="UP001165190"/>
    </source>
</evidence>
<dbReference type="OrthoDB" id="1918782at2759"/>
<accession>A0A9W7JGG9</accession>
<dbReference type="AlphaFoldDB" id="A0A9W7JGG9"/>
<dbReference type="Gene3D" id="2.90.10.10">
    <property type="entry name" value="Bulb-type lectin domain"/>
    <property type="match status" value="1"/>
</dbReference>
<keyword evidence="1 4" id="KW-0732">Signal</keyword>
<comment type="caution">
    <text evidence="6">The sequence shown here is derived from an EMBL/GenBank/DDBJ whole genome shotgun (WGS) entry which is preliminary data.</text>
</comment>
<dbReference type="PROSITE" id="PS50927">
    <property type="entry name" value="BULB_LECTIN"/>
    <property type="match status" value="1"/>
</dbReference>
<evidence type="ECO:0000256" key="3">
    <source>
        <dbReference type="ARBA" id="ARBA00023180"/>
    </source>
</evidence>
<reference evidence="6" key="1">
    <citation type="submission" date="2023-05" db="EMBL/GenBank/DDBJ databases">
        <title>Genome and transcriptome analyses reveal genes involved in the formation of fine ridges on petal epidermal cells in Hibiscus trionum.</title>
        <authorList>
            <person name="Koshimizu S."/>
            <person name="Masuda S."/>
            <person name="Ishii T."/>
            <person name="Shirasu K."/>
            <person name="Hoshino A."/>
            <person name="Arita M."/>
        </authorList>
    </citation>
    <scope>NUCLEOTIDE SEQUENCE</scope>
    <source>
        <strain evidence="6">Hamamatsu line</strain>
    </source>
</reference>
<dbReference type="EMBL" id="BSYR01000063">
    <property type="protein sequence ID" value="GMJ12358.1"/>
    <property type="molecule type" value="Genomic_DNA"/>
</dbReference>
<evidence type="ECO:0000256" key="2">
    <source>
        <dbReference type="ARBA" id="ARBA00023157"/>
    </source>
</evidence>
<proteinExistence type="predicted"/>
<evidence type="ECO:0000313" key="6">
    <source>
        <dbReference type="EMBL" id="GMJ12358.1"/>
    </source>
</evidence>
<gene>
    <name evidence="6" type="ORF">HRI_004905000</name>
</gene>
<evidence type="ECO:0000256" key="1">
    <source>
        <dbReference type="ARBA" id="ARBA00022729"/>
    </source>
</evidence>
<name>A0A9W7JGG9_HIBTR</name>
<organism evidence="6 7">
    <name type="scientific">Hibiscus trionum</name>
    <name type="common">Flower of an hour</name>
    <dbReference type="NCBI Taxonomy" id="183268"/>
    <lineage>
        <taxon>Eukaryota</taxon>
        <taxon>Viridiplantae</taxon>
        <taxon>Streptophyta</taxon>
        <taxon>Embryophyta</taxon>
        <taxon>Tracheophyta</taxon>
        <taxon>Spermatophyta</taxon>
        <taxon>Magnoliopsida</taxon>
        <taxon>eudicotyledons</taxon>
        <taxon>Gunneridae</taxon>
        <taxon>Pentapetalae</taxon>
        <taxon>rosids</taxon>
        <taxon>malvids</taxon>
        <taxon>Malvales</taxon>
        <taxon>Malvaceae</taxon>
        <taxon>Malvoideae</taxon>
        <taxon>Hibiscus</taxon>
    </lineage>
</organism>
<keyword evidence="2" id="KW-1015">Disulfide bond</keyword>
<sequence>MLKFSLFPLHFFFTISSSSTISPLPSTLRASDTNQSWSSPNSTFSLSFITITQSSYVLATTHNVGHVIVWSASNNATGAAVVVDSSGMLNFLRNGALRLVNGSGPIVWDSYIANRGVSLIEYESKGRRIRDS</sequence>
<dbReference type="Proteomes" id="UP001165190">
    <property type="component" value="Unassembled WGS sequence"/>
</dbReference>